<protein>
    <submittedName>
        <fullName evidence="2">MFS transporter</fullName>
    </submittedName>
</protein>
<keyword evidence="3" id="KW-1185">Reference proteome</keyword>
<proteinExistence type="predicted"/>
<name>A0A367FRS6_9ACTN</name>
<feature type="transmembrane region" description="Helical" evidence="1">
    <location>
        <begin position="94"/>
        <end position="119"/>
    </location>
</feature>
<evidence type="ECO:0000313" key="3">
    <source>
        <dbReference type="Proteomes" id="UP000253094"/>
    </source>
</evidence>
<organism evidence="2 3">
    <name type="scientific">Sphaerisporangium album</name>
    <dbReference type="NCBI Taxonomy" id="509200"/>
    <lineage>
        <taxon>Bacteria</taxon>
        <taxon>Bacillati</taxon>
        <taxon>Actinomycetota</taxon>
        <taxon>Actinomycetes</taxon>
        <taxon>Streptosporangiales</taxon>
        <taxon>Streptosporangiaceae</taxon>
        <taxon>Sphaerisporangium</taxon>
    </lineage>
</organism>
<gene>
    <name evidence="2" type="ORF">DQ384_05865</name>
</gene>
<comment type="caution">
    <text evidence="2">The sequence shown here is derived from an EMBL/GenBank/DDBJ whole genome shotgun (WGS) entry which is preliminary data.</text>
</comment>
<keyword evidence="1" id="KW-0472">Membrane</keyword>
<dbReference type="AlphaFoldDB" id="A0A367FRS6"/>
<reference evidence="2 3" key="1">
    <citation type="submission" date="2018-06" db="EMBL/GenBank/DDBJ databases">
        <title>Sphaerisporangium craniellae sp. nov., isolated from a marine sponge in the South China Sea.</title>
        <authorList>
            <person name="Li L."/>
        </authorList>
    </citation>
    <scope>NUCLEOTIDE SEQUENCE [LARGE SCALE GENOMIC DNA]</scope>
    <source>
        <strain evidence="2 3">CCTCC AA 208026</strain>
    </source>
</reference>
<dbReference type="Proteomes" id="UP000253094">
    <property type="component" value="Unassembled WGS sequence"/>
</dbReference>
<keyword evidence="1" id="KW-1133">Transmembrane helix</keyword>
<feature type="transmembrane region" description="Helical" evidence="1">
    <location>
        <begin position="32"/>
        <end position="49"/>
    </location>
</feature>
<keyword evidence="1" id="KW-0812">Transmembrane</keyword>
<dbReference type="EMBL" id="QOIL01000003">
    <property type="protein sequence ID" value="RCG32390.1"/>
    <property type="molecule type" value="Genomic_DNA"/>
</dbReference>
<sequence>MRLARSAVFTVVCLGLAAGAHRFAGGTAPAPWVLPSGALAVMTGTTLLARRERPPAAVVAWLLAAQLLLHWWFGAAGTSAVPRPHEHGVPGLSYGPGLGAGAGMLLAHLTAALLTGWWLARGEAALWSLLRVVGGYALRGLAVLGLLRRETPPPPRTVLPGDDPAARPGHDRVLRHALVRRGPPPVPALRGLARCA</sequence>
<evidence type="ECO:0000313" key="2">
    <source>
        <dbReference type="EMBL" id="RCG32390.1"/>
    </source>
</evidence>
<feature type="transmembrane region" description="Helical" evidence="1">
    <location>
        <begin position="56"/>
        <end position="74"/>
    </location>
</feature>
<evidence type="ECO:0000256" key="1">
    <source>
        <dbReference type="SAM" id="Phobius"/>
    </source>
</evidence>
<accession>A0A367FRS6</accession>
<dbReference type="OrthoDB" id="5191668at2"/>